<dbReference type="GO" id="GO:0005737">
    <property type="term" value="C:cytoplasm"/>
    <property type="evidence" value="ECO:0000318"/>
    <property type="project" value="GO_Central"/>
</dbReference>
<dbReference type="KEGG" id="spu:589008"/>
<dbReference type="FunCoup" id="A0A7M7RGW9">
    <property type="interactions" value="39"/>
</dbReference>
<evidence type="ECO:0000259" key="8">
    <source>
        <dbReference type="PROSITE" id="PS51987"/>
    </source>
</evidence>
<protein>
    <recommendedName>
        <fullName evidence="4">Lengsin</fullName>
    </recommendedName>
    <alternativeName>
        <fullName evidence="5">Glutamate-ammonia ligase domain-containing protein 1</fullName>
    </alternativeName>
</protein>
<evidence type="ECO:0000256" key="3">
    <source>
        <dbReference type="ARBA" id="ARBA00038790"/>
    </source>
</evidence>
<evidence type="ECO:0000256" key="1">
    <source>
        <dbReference type="ARBA" id="ARBA00009897"/>
    </source>
</evidence>
<accession>A0A7M7RGW9</accession>
<dbReference type="EnsemblMetazoa" id="XM_030981193">
    <property type="protein sequence ID" value="XP_030837053"/>
    <property type="gene ID" value="LOC589008"/>
</dbReference>
<dbReference type="OMA" id="WPIPGTL"/>
<dbReference type="Gene3D" id="3.10.20.70">
    <property type="entry name" value="Glutamine synthetase, N-terminal domain"/>
    <property type="match status" value="1"/>
</dbReference>
<feature type="domain" description="GS catalytic" evidence="8">
    <location>
        <begin position="114"/>
        <end position="448"/>
    </location>
</feature>
<evidence type="ECO:0000256" key="7">
    <source>
        <dbReference type="RuleBase" id="RU000384"/>
    </source>
</evidence>
<dbReference type="PANTHER" id="PTHR43407">
    <property type="entry name" value="GLUTAMINE SYNTHETASE"/>
    <property type="match status" value="1"/>
</dbReference>
<reference evidence="10" key="1">
    <citation type="submission" date="2015-02" db="EMBL/GenBank/DDBJ databases">
        <title>Genome sequencing for Strongylocentrotus purpuratus.</title>
        <authorList>
            <person name="Murali S."/>
            <person name="Liu Y."/>
            <person name="Vee V."/>
            <person name="English A."/>
            <person name="Wang M."/>
            <person name="Skinner E."/>
            <person name="Han Y."/>
            <person name="Muzny D.M."/>
            <person name="Worley K.C."/>
            <person name="Gibbs R.A."/>
        </authorList>
    </citation>
    <scope>NUCLEOTIDE SEQUENCE</scope>
</reference>
<dbReference type="InParanoid" id="A0A7M7RGW9"/>
<dbReference type="SUPFAM" id="SSF55931">
    <property type="entry name" value="Glutamine synthetase/guanido kinase"/>
    <property type="match status" value="1"/>
</dbReference>
<dbReference type="SMART" id="SM01230">
    <property type="entry name" value="Gln-synt_C"/>
    <property type="match status" value="1"/>
</dbReference>
<comment type="function">
    <text evidence="2">May act as a component of the cytoskeleton or as a chaperone for the reorganization of intermediate filament proteins during terminal differentiation in the lens. Does not seem to have enzymatic activity.</text>
</comment>
<dbReference type="SUPFAM" id="SSF54368">
    <property type="entry name" value="Glutamine synthetase, N-terminal domain"/>
    <property type="match status" value="1"/>
</dbReference>
<dbReference type="PROSITE" id="PS51987">
    <property type="entry name" value="GS_CATALYTIC"/>
    <property type="match status" value="1"/>
</dbReference>
<dbReference type="FunFam" id="3.10.20.70:FF:000007">
    <property type="entry name" value="LOW QUALITY PROTEIN: lengsin"/>
    <property type="match status" value="1"/>
</dbReference>
<dbReference type="FunFam" id="3.30.590.10:FF:000009">
    <property type="entry name" value="Lengsin, lens protein with glutamine synthetase domain"/>
    <property type="match status" value="1"/>
</dbReference>
<name>A0A7M7RGW9_STRPU</name>
<evidence type="ECO:0000313" key="9">
    <source>
        <dbReference type="EnsemblMetazoa" id="XP_793759"/>
    </source>
</evidence>
<dbReference type="RefSeq" id="XP_030837053.1">
    <property type="nucleotide sequence ID" value="XM_030981193.1"/>
</dbReference>
<sequence length="448" mass="49261">MDVDKIQAIIKKNGISTIRYEMPDVYGISHCRLYPAASFSRRSSDGVKFSISTLMSSDPQGNLATGTGYGEEIGFSNCLAFPDLETFQVVPWAKATARVLMNPTIDGLPVVGYPRYVARLQIAKLNAVGYTLLSTNRYEFYVENAAERKPIFSGRNFGATVRLPKAEGILEPLCDYLPQVGFDILNMDTGHGPGQIGMAYQPAFGLKAADNASKFRTSTKEIALRNSHIASFMTKPYTDGSGSCGHFIHSIWDTKRKHPMLFDKEHPTGLSKNGRHWVAGILSHVPGLAVLMCPTINCVKRFEPNQKAPVNATWGYDNCSTAVRVRIMGDRGTFIENRLPGSGCNPYIVMAATIAAGLDGIANKLPLPPPVKGDVMDEKTLPQLTTEIPNNIHDALSALVADTVLCDALGDEFINCFLSLKQQEDRLMTEAMASGNKDWEYGYYFEYM</sequence>
<dbReference type="GO" id="GO:0003824">
    <property type="term" value="F:catalytic activity"/>
    <property type="evidence" value="ECO:0007669"/>
    <property type="project" value="InterPro"/>
</dbReference>
<keyword evidence="10" id="KW-1185">Reference proteome</keyword>
<evidence type="ECO:0000256" key="2">
    <source>
        <dbReference type="ARBA" id="ARBA00037583"/>
    </source>
</evidence>
<evidence type="ECO:0000256" key="6">
    <source>
        <dbReference type="PROSITE-ProRule" id="PRU01331"/>
    </source>
</evidence>
<proteinExistence type="inferred from homology"/>
<comment type="subunit">
    <text evidence="3">Dodecamer. Interacts with BFSP2 and VIM.</text>
</comment>
<evidence type="ECO:0000256" key="4">
    <source>
        <dbReference type="ARBA" id="ARBA00039404"/>
    </source>
</evidence>
<dbReference type="EnsemblMetazoa" id="XM_788666">
    <property type="protein sequence ID" value="XP_793759"/>
    <property type="gene ID" value="LOC589008"/>
</dbReference>
<reference evidence="9" key="2">
    <citation type="submission" date="2021-01" db="UniProtKB">
        <authorList>
            <consortium name="EnsemblMetazoa"/>
        </authorList>
    </citation>
    <scope>IDENTIFICATION</scope>
</reference>
<dbReference type="OrthoDB" id="77835at2759"/>
<evidence type="ECO:0000313" key="10">
    <source>
        <dbReference type="Proteomes" id="UP000007110"/>
    </source>
</evidence>
<dbReference type="Pfam" id="PF00120">
    <property type="entry name" value="Gln-synt_C"/>
    <property type="match status" value="1"/>
</dbReference>
<dbReference type="Gene3D" id="3.30.590.10">
    <property type="entry name" value="Glutamine synthetase/guanido kinase, catalytic domain"/>
    <property type="match status" value="1"/>
</dbReference>
<dbReference type="Proteomes" id="UP000007110">
    <property type="component" value="Unassembled WGS sequence"/>
</dbReference>
<organism evidence="9 10">
    <name type="scientific">Strongylocentrotus purpuratus</name>
    <name type="common">Purple sea urchin</name>
    <dbReference type="NCBI Taxonomy" id="7668"/>
    <lineage>
        <taxon>Eukaryota</taxon>
        <taxon>Metazoa</taxon>
        <taxon>Echinodermata</taxon>
        <taxon>Eleutherozoa</taxon>
        <taxon>Echinozoa</taxon>
        <taxon>Echinoidea</taxon>
        <taxon>Euechinoidea</taxon>
        <taxon>Echinacea</taxon>
        <taxon>Camarodonta</taxon>
        <taxon>Echinidea</taxon>
        <taxon>Strongylocentrotidae</taxon>
        <taxon>Strongylocentrotus</taxon>
    </lineage>
</organism>
<dbReference type="InterPro" id="IPR036651">
    <property type="entry name" value="Gln_synt_N_sf"/>
</dbReference>
<dbReference type="RefSeq" id="XP_793759.1">
    <property type="nucleotide sequence ID" value="XM_788666.4"/>
</dbReference>
<dbReference type="PANTHER" id="PTHR43407:SF1">
    <property type="entry name" value="LENGSIN"/>
    <property type="match status" value="1"/>
</dbReference>
<dbReference type="GO" id="GO:0016020">
    <property type="term" value="C:membrane"/>
    <property type="evidence" value="ECO:0000318"/>
    <property type="project" value="GO_Central"/>
</dbReference>
<evidence type="ECO:0000256" key="5">
    <source>
        <dbReference type="ARBA" id="ARBA00042675"/>
    </source>
</evidence>
<dbReference type="AlphaFoldDB" id="A0A7M7RGW9"/>
<dbReference type="InterPro" id="IPR014746">
    <property type="entry name" value="Gln_synth/guanido_kin_cat_dom"/>
</dbReference>
<comment type="similarity">
    <text evidence="1 6 7">Belongs to the glutamine synthetase family.</text>
</comment>
<dbReference type="InterPro" id="IPR008146">
    <property type="entry name" value="Gln_synth_cat_dom"/>
</dbReference>
<dbReference type="GeneID" id="589008"/>